<comment type="caution">
    <text evidence="6">The sequence shown here is derived from an EMBL/GenBank/DDBJ whole genome shotgun (WGS) entry which is preliminary data.</text>
</comment>
<keyword evidence="7" id="KW-1185">Reference proteome</keyword>
<dbReference type="Gene3D" id="1.10.357.10">
    <property type="entry name" value="Tetracycline Repressor, domain 2"/>
    <property type="match status" value="1"/>
</dbReference>
<dbReference type="SUPFAM" id="SSF46689">
    <property type="entry name" value="Homeodomain-like"/>
    <property type="match status" value="1"/>
</dbReference>
<dbReference type="InterPro" id="IPR050109">
    <property type="entry name" value="HTH-type_TetR-like_transc_reg"/>
</dbReference>
<dbReference type="PANTHER" id="PTHR30055">
    <property type="entry name" value="HTH-TYPE TRANSCRIPTIONAL REGULATOR RUTR"/>
    <property type="match status" value="1"/>
</dbReference>
<name>A0ABP8EG68_9MICO</name>
<dbReference type="PANTHER" id="PTHR30055:SF234">
    <property type="entry name" value="HTH-TYPE TRANSCRIPTIONAL REGULATOR BETI"/>
    <property type="match status" value="1"/>
</dbReference>
<sequence>MYRQTARTRANAVQRKEGLEQAARQVVARGGFTAASISAVSAAAGCSAGLVYSYFDGRDELLAAVFARASARELAIVESAAQEAPTLAELADAVVSVFVERAVAGRTLAYALLFEPVPESVQRERIRARAAYAAAIAEGFRRVGAEVSGTDSADAGGADTGRLGICPEIAARGLMGAVLENLFILLSGDGPAPSPDQVQRLISEISTYSRRALGAA</sequence>
<proteinExistence type="predicted"/>
<evidence type="ECO:0000256" key="4">
    <source>
        <dbReference type="PROSITE-ProRule" id="PRU00335"/>
    </source>
</evidence>
<evidence type="ECO:0000256" key="2">
    <source>
        <dbReference type="ARBA" id="ARBA00023125"/>
    </source>
</evidence>
<dbReference type="Proteomes" id="UP001501586">
    <property type="component" value="Unassembled WGS sequence"/>
</dbReference>
<keyword evidence="2 4" id="KW-0238">DNA-binding</keyword>
<gene>
    <name evidence="6" type="ORF">GCM10022261_04360</name>
</gene>
<dbReference type="RefSeq" id="WP_236864872.1">
    <property type="nucleotide sequence ID" value="NZ_BAABAZ010000004.1"/>
</dbReference>
<dbReference type="InterPro" id="IPR001647">
    <property type="entry name" value="HTH_TetR"/>
</dbReference>
<feature type="domain" description="HTH tetR-type" evidence="5">
    <location>
        <begin position="13"/>
        <end position="73"/>
    </location>
</feature>
<dbReference type="PROSITE" id="PS50977">
    <property type="entry name" value="HTH_TETR_2"/>
    <property type="match status" value="1"/>
</dbReference>
<feature type="DNA-binding region" description="H-T-H motif" evidence="4">
    <location>
        <begin position="36"/>
        <end position="55"/>
    </location>
</feature>
<evidence type="ECO:0000256" key="1">
    <source>
        <dbReference type="ARBA" id="ARBA00023015"/>
    </source>
</evidence>
<dbReference type="EMBL" id="BAABAZ010000004">
    <property type="protein sequence ID" value="GAA4282905.1"/>
    <property type="molecule type" value="Genomic_DNA"/>
</dbReference>
<keyword evidence="3" id="KW-0804">Transcription</keyword>
<dbReference type="InterPro" id="IPR009057">
    <property type="entry name" value="Homeodomain-like_sf"/>
</dbReference>
<protein>
    <recommendedName>
        <fullName evidence="5">HTH tetR-type domain-containing protein</fullName>
    </recommendedName>
</protein>
<evidence type="ECO:0000256" key="3">
    <source>
        <dbReference type="ARBA" id="ARBA00023163"/>
    </source>
</evidence>
<organism evidence="6 7">
    <name type="scientific">Brevibacterium daeguense</name>
    <dbReference type="NCBI Taxonomy" id="909936"/>
    <lineage>
        <taxon>Bacteria</taxon>
        <taxon>Bacillati</taxon>
        <taxon>Actinomycetota</taxon>
        <taxon>Actinomycetes</taxon>
        <taxon>Micrococcales</taxon>
        <taxon>Brevibacteriaceae</taxon>
        <taxon>Brevibacterium</taxon>
    </lineage>
</organism>
<evidence type="ECO:0000313" key="6">
    <source>
        <dbReference type="EMBL" id="GAA4282905.1"/>
    </source>
</evidence>
<accession>A0ABP8EG68</accession>
<evidence type="ECO:0000313" key="7">
    <source>
        <dbReference type="Proteomes" id="UP001501586"/>
    </source>
</evidence>
<reference evidence="7" key="1">
    <citation type="journal article" date="2019" name="Int. J. Syst. Evol. Microbiol.">
        <title>The Global Catalogue of Microorganisms (GCM) 10K type strain sequencing project: providing services to taxonomists for standard genome sequencing and annotation.</title>
        <authorList>
            <consortium name="The Broad Institute Genomics Platform"/>
            <consortium name="The Broad Institute Genome Sequencing Center for Infectious Disease"/>
            <person name="Wu L."/>
            <person name="Ma J."/>
        </authorList>
    </citation>
    <scope>NUCLEOTIDE SEQUENCE [LARGE SCALE GENOMIC DNA]</scope>
    <source>
        <strain evidence="7">JCM 17458</strain>
    </source>
</reference>
<evidence type="ECO:0000259" key="5">
    <source>
        <dbReference type="PROSITE" id="PS50977"/>
    </source>
</evidence>
<dbReference type="Pfam" id="PF00440">
    <property type="entry name" value="TetR_N"/>
    <property type="match status" value="1"/>
</dbReference>
<keyword evidence="1" id="KW-0805">Transcription regulation</keyword>